<keyword evidence="6 10" id="KW-0418">Kinase</keyword>
<dbReference type="AlphaFoldDB" id="A0A370L325"/>
<dbReference type="Gene3D" id="3.30.565.10">
    <property type="entry name" value="Histidine kinase-like ATPase, C-terminal domain"/>
    <property type="match status" value="1"/>
</dbReference>
<dbReference type="GO" id="GO:0004673">
    <property type="term" value="F:protein histidine kinase activity"/>
    <property type="evidence" value="ECO:0007669"/>
    <property type="project" value="UniProtKB-EC"/>
</dbReference>
<comment type="catalytic activity">
    <reaction evidence="1">
        <text>ATP + protein L-histidine = ADP + protein N-phospho-L-histidine.</text>
        <dbReference type="EC" id="2.7.13.3"/>
    </reaction>
</comment>
<dbReference type="SUPFAM" id="SSF55785">
    <property type="entry name" value="PYP-like sensor domain (PAS domain)"/>
    <property type="match status" value="1"/>
</dbReference>
<keyword evidence="3" id="KW-0597">Phosphoprotein</keyword>
<comment type="caution">
    <text evidence="10">The sequence shown here is derived from an EMBL/GenBank/DDBJ whole genome shotgun (WGS) entry which is preliminary data.</text>
</comment>
<dbReference type="InterPro" id="IPR036890">
    <property type="entry name" value="HATPase_C_sf"/>
</dbReference>
<evidence type="ECO:0000256" key="8">
    <source>
        <dbReference type="SAM" id="MobiDB-lite"/>
    </source>
</evidence>
<proteinExistence type="predicted"/>
<dbReference type="PANTHER" id="PTHR41523">
    <property type="entry name" value="TWO-COMPONENT SYSTEM SENSOR PROTEIN"/>
    <property type="match status" value="1"/>
</dbReference>
<sequence length="350" mass="37908">MFQRRYPLEGSFRSPASVPVPKSNPQSWDASSLRRAISAAGVALWSWNVETDAFSMDDRGFELWNVTQNGTVRFEDLSARIHPADRDRVRAAFTATRAIIGAYEIDFRIIIGEDIRWISARGIGDDSGLHDRLAYGIFLDVTGRKQAEEGHELLAGEMSHRVKNLLAIAMGLTQLTSRSTTTAKEMATDLTGRLAALGRAHDLVRPLPGHQGTAALLGDLVAILLSPYEDTGAFSGRIRVAVPRMGVGENTATTLALVIHELATNSLKYGALSSELGHLDISGASEGDEVRIIWTERGGPKVSVGERPTGYGSRLVERSVGGQLGGSINYDWSEDGLIVTLRLKAEKLAS</sequence>
<dbReference type="SMART" id="SM00911">
    <property type="entry name" value="HWE_HK"/>
    <property type="match status" value="1"/>
</dbReference>
<dbReference type="SUPFAM" id="SSF55874">
    <property type="entry name" value="ATPase domain of HSP90 chaperone/DNA topoisomerase II/histidine kinase"/>
    <property type="match status" value="1"/>
</dbReference>
<dbReference type="PANTHER" id="PTHR41523:SF8">
    <property type="entry name" value="ETHYLENE RESPONSE SENSOR PROTEIN"/>
    <property type="match status" value="1"/>
</dbReference>
<evidence type="ECO:0000256" key="5">
    <source>
        <dbReference type="ARBA" id="ARBA00022741"/>
    </source>
</evidence>
<evidence type="ECO:0000256" key="4">
    <source>
        <dbReference type="ARBA" id="ARBA00022679"/>
    </source>
</evidence>
<name>A0A370L325_9HYPH</name>
<evidence type="ECO:0000256" key="2">
    <source>
        <dbReference type="ARBA" id="ARBA00012438"/>
    </source>
</evidence>
<organism evidence="10 11">
    <name type="scientific">Bosea caraganae</name>
    <dbReference type="NCBI Taxonomy" id="2763117"/>
    <lineage>
        <taxon>Bacteria</taxon>
        <taxon>Pseudomonadati</taxon>
        <taxon>Pseudomonadota</taxon>
        <taxon>Alphaproteobacteria</taxon>
        <taxon>Hyphomicrobiales</taxon>
        <taxon>Boseaceae</taxon>
        <taxon>Bosea</taxon>
    </lineage>
</organism>
<dbReference type="Gene3D" id="3.30.450.20">
    <property type="entry name" value="PAS domain"/>
    <property type="match status" value="2"/>
</dbReference>
<accession>A0A370L325</accession>
<dbReference type="Proteomes" id="UP000255207">
    <property type="component" value="Unassembled WGS sequence"/>
</dbReference>
<evidence type="ECO:0000256" key="7">
    <source>
        <dbReference type="ARBA" id="ARBA00022840"/>
    </source>
</evidence>
<feature type="region of interest" description="Disordered" evidence="8">
    <location>
        <begin position="1"/>
        <end position="27"/>
    </location>
</feature>
<dbReference type="InterPro" id="IPR011102">
    <property type="entry name" value="Sig_transdc_His_kinase_HWE"/>
</dbReference>
<keyword evidence="7" id="KW-0067">ATP-binding</keyword>
<evidence type="ECO:0000259" key="9">
    <source>
        <dbReference type="SMART" id="SM00911"/>
    </source>
</evidence>
<keyword evidence="5" id="KW-0547">Nucleotide-binding</keyword>
<evidence type="ECO:0000256" key="3">
    <source>
        <dbReference type="ARBA" id="ARBA00022553"/>
    </source>
</evidence>
<dbReference type="GO" id="GO:0005524">
    <property type="term" value="F:ATP binding"/>
    <property type="evidence" value="ECO:0007669"/>
    <property type="project" value="UniProtKB-KW"/>
</dbReference>
<gene>
    <name evidence="10" type="ORF">DWE98_19325</name>
</gene>
<dbReference type="InterPro" id="IPR035965">
    <property type="entry name" value="PAS-like_dom_sf"/>
</dbReference>
<keyword evidence="4" id="KW-0808">Transferase</keyword>
<feature type="domain" description="Signal transduction histidine kinase HWE region" evidence="9">
    <location>
        <begin position="157"/>
        <end position="244"/>
    </location>
</feature>
<dbReference type="OrthoDB" id="9813940at2"/>
<dbReference type="Pfam" id="PF07536">
    <property type="entry name" value="HWE_HK"/>
    <property type="match status" value="1"/>
</dbReference>
<protein>
    <recommendedName>
        <fullName evidence="2">histidine kinase</fullName>
        <ecNumber evidence="2">2.7.13.3</ecNumber>
    </recommendedName>
</protein>
<dbReference type="EC" id="2.7.13.3" evidence="2"/>
<evidence type="ECO:0000313" key="10">
    <source>
        <dbReference type="EMBL" id="RDJ22645.1"/>
    </source>
</evidence>
<evidence type="ECO:0000256" key="6">
    <source>
        <dbReference type="ARBA" id="ARBA00022777"/>
    </source>
</evidence>
<evidence type="ECO:0000313" key="11">
    <source>
        <dbReference type="Proteomes" id="UP000255207"/>
    </source>
</evidence>
<keyword evidence="11" id="KW-1185">Reference proteome</keyword>
<dbReference type="EMBL" id="QQTP01000010">
    <property type="protein sequence ID" value="RDJ22645.1"/>
    <property type="molecule type" value="Genomic_DNA"/>
</dbReference>
<evidence type="ECO:0000256" key="1">
    <source>
        <dbReference type="ARBA" id="ARBA00000085"/>
    </source>
</evidence>
<reference evidence="11" key="1">
    <citation type="submission" date="2018-07" db="EMBL/GenBank/DDBJ databases">
        <authorList>
            <person name="Safronova V.I."/>
            <person name="Chirak E.R."/>
            <person name="Sazanova A.L."/>
        </authorList>
    </citation>
    <scope>NUCLEOTIDE SEQUENCE [LARGE SCALE GENOMIC DNA]</scope>
    <source>
        <strain evidence="11">RCAM04685</strain>
    </source>
</reference>